<dbReference type="EMBL" id="JABZEC010000003">
    <property type="protein sequence ID" value="NVY96289.1"/>
    <property type="molecule type" value="Genomic_DNA"/>
</dbReference>
<sequence length="112" mass="12267">MTISTLWMGDGGQKLSLPTLIFITTSALTIFASTFVYWKNPVLMLASIILAAYPLGKINPQLHSEIFVQADTQHLSSTIAIFKTLLLIGAPLGNTLFLTIVNLLSPTKSWLF</sequence>
<dbReference type="Proteomes" id="UP000563523">
    <property type="component" value="Unassembled WGS sequence"/>
</dbReference>
<evidence type="ECO:0000313" key="2">
    <source>
        <dbReference type="EMBL" id="NVY96289.1"/>
    </source>
</evidence>
<dbReference type="AlphaFoldDB" id="A0A850QZS0"/>
<gene>
    <name evidence="2" type="ORF">HU830_03740</name>
</gene>
<comment type="caution">
    <text evidence="2">The sequence shown here is derived from an EMBL/GenBank/DDBJ whole genome shotgun (WGS) entry which is preliminary data.</text>
</comment>
<feature type="transmembrane region" description="Helical" evidence="1">
    <location>
        <begin position="20"/>
        <end position="38"/>
    </location>
</feature>
<keyword evidence="1" id="KW-0472">Membrane</keyword>
<proteinExistence type="predicted"/>
<reference evidence="2 3" key="1">
    <citation type="submission" date="2020-06" db="EMBL/GenBank/DDBJ databases">
        <authorList>
            <person name="Kang J."/>
        </authorList>
    </citation>
    <scope>NUCLEOTIDE SEQUENCE [LARGE SCALE GENOMIC DNA]</scope>
    <source>
        <strain evidence="2 3">DCY120</strain>
    </source>
</reference>
<dbReference type="RefSeq" id="WP_176942456.1">
    <property type="nucleotide sequence ID" value="NZ_JABZEC010000003.1"/>
</dbReference>
<dbReference type="SUPFAM" id="SSF103473">
    <property type="entry name" value="MFS general substrate transporter"/>
    <property type="match status" value="1"/>
</dbReference>
<keyword evidence="3" id="KW-1185">Reference proteome</keyword>
<protein>
    <submittedName>
        <fullName evidence="2">Uncharacterized protein</fullName>
    </submittedName>
</protein>
<evidence type="ECO:0000256" key="1">
    <source>
        <dbReference type="SAM" id="Phobius"/>
    </source>
</evidence>
<keyword evidence="1" id="KW-1133">Transmembrane helix</keyword>
<name>A0A850QZS0_9LACO</name>
<evidence type="ECO:0000313" key="3">
    <source>
        <dbReference type="Proteomes" id="UP000563523"/>
    </source>
</evidence>
<feature type="transmembrane region" description="Helical" evidence="1">
    <location>
        <begin position="85"/>
        <end position="104"/>
    </location>
</feature>
<keyword evidence="1" id="KW-0812">Transmembrane</keyword>
<accession>A0A850QZS0</accession>
<organism evidence="2 3">
    <name type="scientific">Bombilactobacillus apium</name>
    <dbReference type="NCBI Taxonomy" id="2675299"/>
    <lineage>
        <taxon>Bacteria</taxon>
        <taxon>Bacillati</taxon>
        <taxon>Bacillota</taxon>
        <taxon>Bacilli</taxon>
        <taxon>Lactobacillales</taxon>
        <taxon>Lactobacillaceae</taxon>
        <taxon>Bombilactobacillus</taxon>
    </lineage>
</organism>
<dbReference type="InterPro" id="IPR036259">
    <property type="entry name" value="MFS_trans_sf"/>
</dbReference>